<name>A0A2C9CR09_9RHOB</name>
<feature type="chain" id="PRO_5012587141" description="MYXO-CTERM domain-containing protein" evidence="2">
    <location>
        <begin position="18"/>
        <end position="51"/>
    </location>
</feature>
<dbReference type="Proteomes" id="UP000220034">
    <property type="component" value="Unassembled WGS sequence"/>
</dbReference>
<gene>
    <name evidence="3" type="ORF">SAMN06273572_102316</name>
</gene>
<keyword evidence="1" id="KW-0472">Membrane</keyword>
<proteinExistence type="predicted"/>
<dbReference type="AlphaFoldDB" id="A0A2C9CR09"/>
<evidence type="ECO:0000313" key="4">
    <source>
        <dbReference type="Proteomes" id="UP000220034"/>
    </source>
</evidence>
<protein>
    <recommendedName>
        <fullName evidence="5">MYXO-CTERM domain-containing protein</fullName>
    </recommendedName>
</protein>
<evidence type="ECO:0000256" key="1">
    <source>
        <dbReference type="SAM" id="Phobius"/>
    </source>
</evidence>
<evidence type="ECO:0000313" key="3">
    <source>
        <dbReference type="EMBL" id="SOH93638.1"/>
    </source>
</evidence>
<accession>A0A2C9CR09</accession>
<dbReference type="RefSeq" id="WP_180955927.1">
    <property type="nucleotide sequence ID" value="NZ_OCTN01000002.1"/>
</dbReference>
<keyword evidence="2" id="KW-0732">Signal</keyword>
<evidence type="ECO:0000256" key="2">
    <source>
        <dbReference type="SAM" id="SignalP"/>
    </source>
</evidence>
<feature type="transmembrane region" description="Helical" evidence="1">
    <location>
        <begin position="33"/>
        <end position="49"/>
    </location>
</feature>
<feature type="signal peptide" evidence="2">
    <location>
        <begin position="1"/>
        <end position="17"/>
    </location>
</feature>
<dbReference type="EMBL" id="OCTN01000002">
    <property type="protein sequence ID" value="SOH93638.1"/>
    <property type="molecule type" value="Genomic_DNA"/>
</dbReference>
<evidence type="ECO:0008006" key="5">
    <source>
        <dbReference type="Google" id="ProtNLM"/>
    </source>
</evidence>
<keyword evidence="4" id="KW-1185">Reference proteome</keyword>
<keyword evidence="1" id="KW-1133">Transmembrane helix</keyword>
<sequence length="51" mass="5139">MRISVLALSLMPSVAMAHGSTAIHAHPHGAEGLIGGLALIALAAGAAWLRR</sequence>
<reference evidence="4" key="1">
    <citation type="submission" date="2017-09" db="EMBL/GenBank/DDBJ databases">
        <authorList>
            <person name="Varghese N."/>
            <person name="Submissions S."/>
        </authorList>
    </citation>
    <scope>NUCLEOTIDE SEQUENCE [LARGE SCALE GENOMIC DNA]</scope>
    <source>
        <strain evidence="4">C7</strain>
    </source>
</reference>
<keyword evidence="1" id="KW-0812">Transmembrane</keyword>
<organism evidence="3 4">
    <name type="scientific">Pontivivens marinum</name>
    <dbReference type="NCBI Taxonomy" id="1690039"/>
    <lineage>
        <taxon>Bacteria</taxon>
        <taxon>Pseudomonadati</taxon>
        <taxon>Pseudomonadota</taxon>
        <taxon>Alphaproteobacteria</taxon>
        <taxon>Rhodobacterales</taxon>
        <taxon>Paracoccaceae</taxon>
        <taxon>Pontivivens</taxon>
    </lineage>
</organism>